<evidence type="ECO:0000313" key="1">
    <source>
        <dbReference type="EMBL" id="RMC05878.1"/>
    </source>
</evidence>
<organism evidence="1 2">
    <name type="scientific">Hirundo rustica rustica</name>
    <dbReference type="NCBI Taxonomy" id="333673"/>
    <lineage>
        <taxon>Eukaryota</taxon>
        <taxon>Metazoa</taxon>
        <taxon>Chordata</taxon>
        <taxon>Craniata</taxon>
        <taxon>Vertebrata</taxon>
        <taxon>Euteleostomi</taxon>
        <taxon>Archelosauria</taxon>
        <taxon>Archosauria</taxon>
        <taxon>Dinosauria</taxon>
        <taxon>Saurischia</taxon>
        <taxon>Theropoda</taxon>
        <taxon>Coelurosauria</taxon>
        <taxon>Aves</taxon>
        <taxon>Neognathae</taxon>
        <taxon>Neoaves</taxon>
        <taxon>Telluraves</taxon>
        <taxon>Australaves</taxon>
        <taxon>Passeriformes</taxon>
        <taxon>Sylvioidea</taxon>
        <taxon>Hirundinidae</taxon>
        <taxon>Hirundo</taxon>
    </lineage>
</organism>
<accession>A0A3M0JYP9</accession>
<sequence length="99" mass="11298">MEWLLLAVSPQVGLINPDIIHFHGQRSHPLLLVNRSSLGVSRKVVQLVKWCLNRAVVSVKKELRHLKICSLVQLQKSRWGGLQRAAVFLLNSWRVKEVA</sequence>
<dbReference type="Proteomes" id="UP000269221">
    <property type="component" value="Unassembled WGS sequence"/>
</dbReference>
<keyword evidence="2" id="KW-1185">Reference proteome</keyword>
<evidence type="ECO:0000313" key="2">
    <source>
        <dbReference type="Proteomes" id="UP000269221"/>
    </source>
</evidence>
<dbReference type="AlphaFoldDB" id="A0A3M0JYP9"/>
<dbReference type="EMBL" id="QRBI01000121">
    <property type="protein sequence ID" value="RMC05878.1"/>
    <property type="molecule type" value="Genomic_DNA"/>
</dbReference>
<proteinExistence type="predicted"/>
<comment type="caution">
    <text evidence="1">The sequence shown here is derived from an EMBL/GenBank/DDBJ whole genome shotgun (WGS) entry which is preliminary data.</text>
</comment>
<protein>
    <submittedName>
        <fullName evidence="1">Uncharacterized protein</fullName>
    </submittedName>
</protein>
<gene>
    <name evidence="1" type="ORF">DUI87_17421</name>
</gene>
<name>A0A3M0JYP9_HIRRU</name>
<reference evidence="1 2" key="1">
    <citation type="submission" date="2018-07" db="EMBL/GenBank/DDBJ databases">
        <title>A high quality draft genome assembly of the barn swallow (H. rustica rustica).</title>
        <authorList>
            <person name="Formenti G."/>
            <person name="Chiara M."/>
            <person name="Poveda L."/>
            <person name="Francoijs K.-J."/>
            <person name="Bonisoli-Alquati A."/>
            <person name="Canova L."/>
            <person name="Gianfranceschi L."/>
            <person name="Horner D.S."/>
            <person name="Saino N."/>
        </authorList>
    </citation>
    <scope>NUCLEOTIDE SEQUENCE [LARGE SCALE GENOMIC DNA]</scope>
    <source>
        <strain evidence="1">Chelidonia</strain>
        <tissue evidence="1">Blood</tissue>
    </source>
</reference>